<gene>
    <name evidence="7" type="ORF">HHT355_1285</name>
</gene>
<feature type="transmembrane region" description="Helical" evidence="6">
    <location>
        <begin position="162"/>
        <end position="184"/>
    </location>
</feature>
<accession>A0A0H5SG66</accession>
<dbReference type="AlphaFoldDB" id="A0A0H5SG66"/>
<feature type="transmembrane region" description="Helical" evidence="6">
    <location>
        <begin position="46"/>
        <end position="70"/>
    </location>
</feature>
<reference evidence="7 8" key="1">
    <citation type="submission" date="2015-06" db="EMBL/GenBank/DDBJ databases">
        <authorList>
            <person name="Wibberg Daniel"/>
        </authorList>
    </citation>
    <scope>NUCLEOTIDE SEQUENCE [LARGE SCALE GENOMIC DNA]</scope>
    <source>
        <strain evidence="7 8">T3/55T</strain>
    </source>
</reference>
<evidence type="ECO:0000256" key="6">
    <source>
        <dbReference type="SAM" id="Phobius"/>
    </source>
</evidence>
<feature type="transmembrane region" description="Helical" evidence="6">
    <location>
        <begin position="318"/>
        <end position="335"/>
    </location>
</feature>
<feature type="transmembrane region" description="Helical" evidence="6">
    <location>
        <begin position="12"/>
        <end position="31"/>
    </location>
</feature>
<sequence>MNLKKLFKSTGIYFLGNTLSKVISLVLVPLYTKYLNPTDYGTYDIIITYLNIGILIIFLDIGGATLRFIYEQTDYKKVIDNSLCIFIISSTIYTIGFWLISLIVNIDNAFIVFLYGLLSAIVQYMSYIARGLSKSRLFALSGVIGTLFTGLFNVIFIKVLNYGYASLFLSYIIASIIQILILELNMKLFKNFKLININISLIKKIFAFALPLSINYIGVWFLSSYNKVAVTNILGLHQNGLYAITNKFSMILTFVSTSFLYAWQEMAFSIKGSNMEKGVIFGKAIRNYIKVLTPISIGLIAFIWFAFPYVVDEKYYQAINYIPLSIIAITISVLYNDTRN</sequence>
<evidence type="ECO:0000256" key="2">
    <source>
        <dbReference type="ARBA" id="ARBA00022475"/>
    </source>
</evidence>
<dbReference type="InterPro" id="IPR002797">
    <property type="entry name" value="Polysacc_synth"/>
</dbReference>
<dbReference type="InterPro" id="IPR050833">
    <property type="entry name" value="Poly_Biosynth_Transport"/>
</dbReference>
<feature type="transmembrane region" description="Helical" evidence="6">
    <location>
        <begin position="137"/>
        <end position="156"/>
    </location>
</feature>
<dbReference type="RefSeq" id="WP_103202595.1">
    <property type="nucleotide sequence ID" value="NZ_CVTD020000015.1"/>
</dbReference>
<evidence type="ECO:0000256" key="5">
    <source>
        <dbReference type="ARBA" id="ARBA00023136"/>
    </source>
</evidence>
<feature type="transmembrane region" description="Helical" evidence="6">
    <location>
        <begin position="110"/>
        <end position="130"/>
    </location>
</feature>
<dbReference type="EMBL" id="CVTD020000015">
    <property type="protein sequence ID" value="CRZ34487.1"/>
    <property type="molecule type" value="Genomic_DNA"/>
</dbReference>
<feature type="transmembrane region" description="Helical" evidence="6">
    <location>
        <begin position="284"/>
        <end position="306"/>
    </location>
</feature>
<keyword evidence="4 6" id="KW-1133">Transmembrane helix</keyword>
<protein>
    <submittedName>
        <fullName evidence="7">Putative membrane protein</fullName>
    </submittedName>
</protein>
<evidence type="ECO:0000256" key="3">
    <source>
        <dbReference type="ARBA" id="ARBA00022692"/>
    </source>
</evidence>
<dbReference type="PANTHER" id="PTHR30250">
    <property type="entry name" value="PST FAMILY PREDICTED COLANIC ACID TRANSPORTER"/>
    <property type="match status" value="1"/>
</dbReference>
<keyword evidence="2" id="KW-1003">Cell membrane</keyword>
<evidence type="ECO:0000256" key="1">
    <source>
        <dbReference type="ARBA" id="ARBA00004651"/>
    </source>
</evidence>
<evidence type="ECO:0000313" key="8">
    <source>
        <dbReference type="Proteomes" id="UP000236497"/>
    </source>
</evidence>
<comment type="subcellular location">
    <subcellularLocation>
        <location evidence="1">Cell membrane</location>
        <topology evidence="1">Multi-pass membrane protein</topology>
    </subcellularLocation>
</comment>
<keyword evidence="5 6" id="KW-0472">Membrane</keyword>
<name>A0A0H5SG66_HERHM</name>
<evidence type="ECO:0000256" key="4">
    <source>
        <dbReference type="ARBA" id="ARBA00022989"/>
    </source>
</evidence>
<keyword evidence="3 6" id="KW-0812">Transmembrane</keyword>
<dbReference type="PANTHER" id="PTHR30250:SF11">
    <property type="entry name" value="O-ANTIGEN TRANSPORTER-RELATED"/>
    <property type="match status" value="1"/>
</dbReference>
<feature type="transmembrane region" description="Helical" evidence="6">
    <location>
        <begin position="82"/>
        <end position="104"/>
    </location>
</feature>
<feature type="transmembrane region" description="Helical" evidence="6">
    <location>
        <begin position="205"/>
        <end position="223"/>
    </location>
</feature>
<proteinExistence type="predicted"/>
<dbReference type="Pfam" id="PF01943">
    <property type="entry name" value="Polysacc_synt"/>
    <property type="match status" value="1"/>
</dbReference>
<dbReference type="Proteomes" id="UP000236497">
    <property type="component" value="Unassembled WGS sequence"/>
</dbReference>
<evidence type="ECO:0000313" key="7">
    <source>
        <dbReference type="EMBL" id="CRZ34487.1"/>
    </source>
</evidence>
<organism evidence="7 8">
    <name type="scientific">Herbinix hemicellulosilytica</name>
    <dbReference type="NCBI Taxonomy" id="1564487"/>
    <lineage>
        <taxon>Bacteria</taxon>
        <taxon>Bacillati</taxon>
        <taxon>Bacillota</taxon>
        <taxon>Clostridia</taxon>
        <taxon>Lachnospirales</taxon>
        <taxon>Lachnospiraceae</taxon>
        <taxon>Herbinix</taxon>
    </lineage>
</organism>
<dbReference type="GO" id="GO:0005886">
    <property type="term" value="C:plasma membrane"/>
    <property type="evidence" value="ECO:0007669"/>
    <property type="project" value="UniProtKB-SubCell"/>
</dbReference>
<feature type="transmembrane region" description="Helical" evidence="6">
    <location>
        <begin position="243"/>
        <end position="263"/>
    </location>
</feature>
<keyword evidence="8" id="KW-1185">Reference proteome</keyword>